<reference evidence="1 2" key="1">
    <citation type="submission" date="2020-04" db="EMBL/GenBank/DDBJ databases">
        <title>Flammeovirga sp. SR4, a novel species isolated from seawater.</title>
        <authorList>
            <person name="Wang X."/>
        </authorList>
    </citation>
    <scope>NUCLEOTIDE SEQUENCE [LARGE SCALE GENOMIC DNA]</scope>
    <source>
        <strain evidence="1 2">SR4</strain>
    </source>
</reference>
<dbReference type="SUPFAM" id="SSF55729">
    <property type="entry name" value="Acyl-CoA N-acyltransferases (Nat)"/>
    <property type="match status" value="1"/>
</dbReference>
<evidence type="ECO:0000313" key="2">
    <source>
        <dbReference type="Proteomes" id="UP000585050"/>
    </source>
</evidence>
<evidence type="ECO:0000313" key="1">
    <source>
        <dbReference type="EMBL" id="NLR94910.1"/>
    </source>
</evidence>
<proteinExistence type="predicted"/>
<sequence length="121" mass="13849">MTKVIGMNTMEYIKLDIETLNSYLEEEISCEDGDFIYAAFYSEELIGFYLLGIHPNVATLTLCYLSDNTDFYKEIIANAVERCEAVGVNAIVARCDEEEYKNFNEIGFAFQGKYVESILEF</sequence>
<dbReference type="Proteomes" id="UP000585050">
    <property type="component" value="Unassembled WGS sequence"/>
</dbReference>
<name>A0A7X8XZE6_9BACT</name>
<evidence type="ECO:0008006" key="3">
    <source>
        <dbReference type="Google" id="ProtNLM"/>
    </source>
</evidence>
<accession>A0A7X8XZE6</accession>
<dbReference type="EMBL" id="JABAIL010000016">
    <property type="protein sequence ID" value="NLR94910.1"/>
    <property type="molecule type" value="Genomic_DNA"/>
</dbReference>
<gene>
    <name evidence="1" type="ORF">HGP29_27135</name>
</gene>
<dbReference type="InterPro" id="IPR016181">
    <property type="entry name" value="Acyl_CoA_acyltransferase"/>
</dbReference>
<dbReference type="RefSeq" id="WP_168885620.1">
    <property type="nucleotide sequence ID" value="NZ_JABAIL010000016.1"/>
</dbReference>
<protein>
    <recommendedName>
        <fullName evidence="3">N-acetyltransferase domain-containing protein</fullName>
    </recommendedName>
</protein>
<keyword evidence="2" id="KW-1185">Reference proteome</keyword>
<organism evidence="1 2">
    <name type="scientific">Flammeovirga agarivorans</name>
    <dbReference type="NCBI Taxonomy" id="2726742"/>
    <lineage>
        <taxon>Bacteria</taxon>
        <taxon>Pseudomonadati</taxon>
        <taxon>Bacteroidota</taxon>
        <taxon>Cytophagia</taxon>
        <taxon>Cytophagales</taxon>
        <taxon>Flammeovirgaceae</taxon>
        <taxon>Flammeovirga</taxon>
    </lineage>
</organism>
<comment type="caution">
    <text evidence="1">The sequence shown here is derived from an EMBL/GenBank/DDBJ whole genome shotgun (WGS) entry which is preliminary data.</text>
</comment>
<dbReference type="AlphaFoldDB" id="A0A7X8XZE6"/>